<accession>A0A1G8TWF5</accession>
<dbReference type="InterPro" id="IPR016119">
    <property type="entry name" value="Br/Cl_peroxidase_C"/>
</dbReference>
<evidence type="ECO:0008006" key="3">
    <source>
        <dbReference type="Google" id="ProtNLM"/>
    </source>
</evidence>
<name>A0A1G8TWF5_9PSEU</name>
<dbReference type="InterPro" id="IPR052559">
    <property type="entry name" value="V-haloperoxidase"/>
</dbReference>
<dbReference type="Proteomes" id="UP000199682">
    <property type="component" value="Unassembled WGS sequence"/>
</dbReference>
<dbReference type="InterPro" id="IPR036938">
    <property type="entry name" value="PAP2/HPO_sf"/>
</dbReference>
<protein>
    <recommendedName>
        <fullName evidence="3">PAP2 superfamily protein</fullName>
    </recommendedName>
</protein>
<reference evidence="2" key="1">
    <citation type="submission" date="2016-10" db="EMBL/GenBank/DDBJ databases">
        <authorList>
            <person name="Varghese N."/>
            <person name="Submissions S."/>
        </authorList>
    </citation>
    <scope>NUCLEOTIDE SEQUENCE [LARGE SCALE GENOMIC DNA]</scope>
    <source>
        <strain evidence="2">DSM 44796</strain>
    </source>
</reference>
<organism evidence="1 2">
    <name type="scientific">Lentzea albidocapillata subsp. violacea</name>
    <dbReference type="NCBI Taxonomy" id="128104"/>
    <lineage>
        <taxon>Bacteria</taxon>
        <taxon>Bacillati</taxon>
        <taxon>Actinomycetota</taxon>
        <taxon>Actinomycetes</taxon>
        <taxon>Pseudonocardiales</taxon>
        <taxon>Pseudonocardiaceae</taxon>
        <taxon>Lentzea</taxon>
    </lineage>
</organism>
<evidence type="ECO:0000313" key="2">
    <source>
        <dbReference type="Proteomes" id="UP000199682"/>
    </source>
</evidence>
<evidence type="ECO:0000313" key="1">
    <source>
        <dbReference type="EMBL" id="SDJ45841.1"/>
    </source>
</evidence>
<proteinExistence type="predicted"/>
<dbReference type="RefSeq" id="WP_090004634.1">
    <property type="nucleotide sequence ID" value="NZ_FNET01000002.1"/>
</dbReference>
<dbReference type="PANTHER" id="PTHR34599">
    <property type="entry name" value="PEROXIDASE-RELATED"/>
    <property type="match status" value="1"/>
</dbReference>
<dbReference type="PANTHER" id="PTHR34599:SF1">
    <property type="entry name" value="PHOSPHATIDIC ACID PHOSPHATASE TYPE 2_HALOPEROXIDASE DOMAIN-CONTAINING PROTEIN"/>
    <property type="match status" value="1"/>
</dbReference>
<gene>
    <name evidence="1" type="ORF">SAMN04488074_102109</name>
</gene>
<dbReference type="SUPFAM" id="SSF48317">
    <property type="entry name" value="Acid phosphatase/Vanadium-dependent haloperoxidase"/>
    <property type="match status" value="1"/>
</dbReference>
<dbReference type="AlphaFoldDB" id="A0A1G8TWF5"/>
<dbReference type="GO" id="GO:0004601">
    <property type="term" value="F:peroxidase activity"/>
    <property type="evidence" value="ECO:0007669"/>
    <property type="project" value="InterPro"/>
</dbReference>
<dbReference type="Gene3D" id="1.10.606.10">
    <property type="entry name" value="Vanadium-containing Chloroperoxidase, domain 2"/>
    <property type="match status" value="1"/>
</dbReference>
<dbReference type="EMBL" id="FNET01000002">
    <property type="protein sequence ID" value="SDJ45841.1"/>
    <property type="molecule type" value="Genomic_DNA"/>
</dbReference>
<sequence length="498" mass="55349">MSPPVDRPTKSDADALPVMHVSNGEENLYPDYLGSYSKGLSHNEFGEVDPVVYRQYLRALLSENPDEIDRIPLAEGRPLTNPQAGLAVDAVGPPSHAMTIPPAPRMDSAELSAEAAELYWMALCRDVPFTRFADDGLVAAAAGDLSRLSDYRAAKRDGRVEPDFVFRGDTPGDHAGPFLSQFLYQPVQFGTYRTEQRQDTVRPNHDYATTFETYLRLQNGWNRSLAVSERDQVHRRYLATPRDLTHWVHYDAGPTPAQAFINAALIMHYAGTPTDAGNPYVDSKTQLGFSTFGIPHLLSLVTEVANRALRAAWFQKWYVHRRLRPEAFCARVHNRITGRREYEFLDSEVLDSDAVDRVYSKFGSYLLPQAFPEGSPTHPSYAAGHATAAGACATILKAWHDETAILPDPVQANDNGTELVPYTGVDADRLTVGGELNKLAANIGVGRNMAGVHWRSDFAQSAKLGESLAIELLREQKSWFNERHRFSVTRFDGTTVTI</sequence>